<feature type="chain" id="PRO_5043271723" evidence="1">
    <location>
        <begin position="26"/>
        <end position="330"/>
    </location>
</feature>
<dbReference type="InterPro" id="IPR011042">
    <property type="entry name" value="6-blade_b-propeller_TolB-like"/>
</dbReference>
<reference evidence="3" key="2">
    <citation type="submission" date="2024-04" db="EMBL/GenBank/DDBJ databases">
        <authorList>
            <person name="Chen Y."/>
            <person name="Shah S."/>
            <person name="Dougan E. K."/>
            <person name="Thang M."/>
            <person name="Chan C."/>
        </authorList>
    </citation>
    <scope>NUCLEOTIDE SEQUENCE [LARGE SCALE GENOMIC DNA]</scope>
</reference>
<keyword evidence="1" id="KW-0732">Signal</keyword>
<evidence type="ECO:0000313" key="3">
    <source>
        <dbReference type="EMBL" id="CAL1167599.1"/>
    </source>
</evidence>
<proteinExistence type="predicted"/>
<name>A0A9P1DRR4_9DINO</name>
<organism evidence="2">
    <name type="scientific">Cladocopium goreaui</name>
    <dbReference type="NCBI Taxonomy" id="2562237"/>
    <lineage>
        <taxon>Eukaryota</taxon>
        <taxon>Sar</taxon>
        <taxon>Alveolata</taxon>
        <taxon>Dinophyceae</taxon>
        <taxon>Suessiales</taxon>
        <taxon>Symbiodiniaceae</taxon>
        <taxon>Cladocopium</taxon>
    </lineage>
</organism>
<gene>
    <name evidence="2" type="ORF">C1SCF055_LOCUS39139</name>
</gene>
<protein>
    <submittedName>
        <fullName evidence="4">SMP-30/Gluconolactonase/LRE-like region domain-containing protein</fullName>
    </submittedName>
</protein>
<reference evidence="2" key="1">
    <citation type="submission" date="2022-10" db="EMBL/GenBank/DDBJ databases">
        <authorList>
            <person name="Chen Y."/>
            <person name="Dougan E. K."/>
            <person name="Chan C."/>
            <person name="Rhodes N."/>
            <person name="Thang M."/>
        </authorList>
    </citation>
    <scope>NUCLEOTIDE SEQUENCE</scope>
</reference>
<evidence type="ECO:0000313" key="2">
    <source>
        <dbReference type="EMBL" id="CAI4014224.1"/>
    </source>
</evidence>
<dbReference type="Gene3D" id="2.40.10.500">
    <property type="match status" value="1"/>
</dbReference>
<keyword evidence="5" id="KW-1185">Reference proteome</keyword>
<accession>A0A9P1DRR4</accession>
<dbReference type="SUPFAM" id="SSF101898">
    <property type="entry name" value="NHL repeat"/>
    <property type="match status" value="1"/>
</dbReference>
<dbReference type="OrthoDB" id="6375837at2759"/>
<evidence type="ECO:0000313" key="4">
    <source>
        <dbReference type="EMBL" id="CAL4801536.1"/>
    </source>
</evidence>
<sequence length="330" mass="35004">MRNTRNSLRFQTWCFFALSIPGAFGFGESQKFLVVSSPATGHVAYLKLPSDGSPATATGQAMKTLISSELVFPQGIAIDDHRGRLFVADPNKTGLVMYSISSNGDTLSVGSPKIVASGVQTRAVAVDALGNAVFSDEPTNRLMRVSAQMINEGKTTPEVLYDGASVSSVKSPGGVASDNYFVYWLNKAGTAQAGTLNRGLQYGTAQSLLNASKGIQMLANNALKCYGVCLAAGHIFYTDEASNLYGINRAATSRHVVTTISSQLQAPRGCVHDGAGTVYVADKSQNAVFYFASNMQMLEPNRPLVKAAELQGAFGLAMFDAGYRSPGLLR</sequence>
<dbReference type="EMBL" id="CAMXCT020006224">
    <property type="protein sequence ID" value="CAL1167599.1"/>
    <property type="molecule type" value="Genomic_DNA"/>
</dbReference>
<dbReference type="Gene3D" id="2.120.10.30">
    <property type="entry name" value="TolB, C-terminal domain"/>
    <property type="match status" value="1"/>
</dbReference>
<comment type="caution">
    <text evidence="2">The sequence shown here is derived from an EMBL/GenBank/DDBJ whole genome shotgun (WGS) entry which is preliminary data.</text>
</comment>
<dbReference type="EMBL" id="CAMXCT030006224">
    <property type="protein sequence ID" value="CAL4801536.1"/>
    <property type="molecule type" value="Genomic_DNA"/>
</dbReference>
<feature type="signal peptide" evidence="1">
    <location>
        <begin position="1"/>
        <end position="25"/>
    </location>
</feature>
<dbReference type="AlphaFoldDB" id="A0A9P1DRR4"/>
<evidence type="ECO:0000256" key="1">
    <source>
        <dbReference type="SAM" id="SignalP"/>
    </source>
</evidence>
<dbReference type="Proteomes" id="UP001152797">
    <property type="component" value="Unassembled WGS sequence"/>
</dbReference>
<dbReference type="EMBL" id="CAMXCT010006224">
    <property type="protein sequence ID" value="CAI4014224.1"/>
    <property type="molecule type" value="Genomic_DNA"/>
</dbReference>
<evidence type="ECO:0000313" key="5">
    <source>
        <dbReference type="Proteomes" id="UP001152797"/>
    </source>
</evidence>